<reference evidence="1" key="1">
    <citation type="submission" date="2020-03" db="EMBL/GenBank/DDBJ databases">
        <title>The deep terrestrial virosphere.</title>
        <authorList>
            <person name="Holmfeldt K."/>
            <person name="Nilsson E."/>
            <person name="Simone D."/>
            <person name="Lopez-Fernandez M."/>
            <person name="Wu X."/>
            <person name="de Brujin I."/>
            <person name="Lundin D."/>
            <person name="Andersson A."/>
            <person name="Bertilsson S."/>
            <person name="Dopson M."/>
        </authorList>
    </citation>
    <scope>NUCLEOTIDE SEQUENCE</scope>
    <source>
        <strain evidence="1">MM415B01896</strain>
    </source>
</reference>
<accession>A0A6M3IFP2</accession>
<sequence>MYQGWRDSFARNLGEFDSLLVHNHDGEIRTINYVFICDAPNGLLAKWHSGKLLTYRFKGSTPLQLTLVGYGEIYEYEKLPNASAHILS</sequence>
<organism evidence="1">
    <name type="scientific">viral metagenome</name>
    <dbReference type="NCBI Taxonomy" id="1070528"/>
    <lineage>
        <taxon>unclassified sequences</taxon>
        <taxon>metagenomes</taxon>
        <taxon>organismal metagenomes</taxon>
    </lineage>
</organism>
<dbReference type="EMBL" id="MT141207">
    <property type="protein sequence ID" value="QJA56235.1"/>
    <property type="molecule type" value="Genomic_DNA"/>
</dbReference>
<protein>
    <submittedName>
        <fullName evidence="1">Uncharacterized protein</fullName>
    </submittedName>
</protein>
<evidence type="ECO:0000313" key="1">
    <source>
        <dbReference type="EMBL" id="QJA56235.1"/>
    </source>
</evidence>
<gene>
    <name evidence="1" type="ORF">MM415B01896_0010</name>
</gene>
<dbReference type="AlphaFoldDB" id="A0A6M3IFP2"/>
<proteinExistence type="predicted"/>
<name>A0A6M3IFP2_9ZZZZ</name>